<keyword evidence="2" id="KW-1185">Reference proteome</keyword>
<protein>
    <submittedName>
        <fullName evidence="1">Uncharacterized protein</fullName>
    </submittedName>
</protein>
<proteinExistence type="predicted"/>
<evidence type="ECO:0000313" key="2">
    <source>
        <dbReference type="Proteomes" id="UP001186974"/>
    </source>
</evidence>
<dbReference type="Proteomes" id="UP001186974">
    <property type="component" value="Unassembled WGS sequence"/>
</dbReference>
<comment type="caution">
    <text evidence="1">The sequence shown here is derived from an EMBL/GenBank/DDBJ whole genome shotgun (WGS) entry which is preliminary data.</text>
</comment>
<evidence type="ECO:0000313" key="1">
    <source>
        <dbReference type="EMBL" id="KAK3049327.1"/>
    </source>
</evidence>
<sequence>MITGSCLWGSIRISYTGAPNIHGLSSRCPPNMLKSFCATAPKNDQLTAKGGDSKHSATATTTAKGACPSSKRQKELFKVEAGGESHIWTKGGFNALLAYTAAQRSSARTVSPQGTDLVRIRAGVLDDQSLVDEMPLQMEAYVERRPKWMRAIKAAVQLRSLVVV</sequence>
<gene>
    <name evidence="1" type="ORF">LTS18_012787</name>
</gene>
<organism evidence="1 2">
    <name type="scientific">Coniosporium uncinatum</name>
    <dbReference type="NCBI Taxonomy" id="93489"/>
    <lineage>
        <taxon>Eukaryota</taxon>
        <taxon>Fungi</taxon>
        <taxon>Dikarya</taxon>
        <taxon>Ascomycota</taxon>
        <taxon>Pezizomycotina</taxon>
        <taxon>Dothideomycetes</taxon>
        <taxon>Dothideomycetes incertae sedis</taxon>
        <taxon>Coniosporium</taxon>
    </lineage>
</organism>
<feature type="non-terminal residue" evidence="1">
    <location>
        <position position="164"/>
    </location>
</feature>
<reference evidence="1" key="1">
    <citation type="submission" date="2024-09" db="EMBL/GenBank/DDBJ databases">
        <title>Black Yeasts Isolated from many extreme environments.</title>
        <authorList>
            <person name="Coleine C."/>
            <person name="Stajich J.E."/>
            <person name="Selbmann L."/>
        </authorList>
    </citation>
    <scope>NUCLEOTIDE SEQUENCE</scope>
    <source>
        <strain evidence="1">CCFEE 5737</strain>
    </source>
</reference>
<dbReference type="EMBL" id="JAWDJW010010210">
    <property type="protein sequence ID" value="KAK3049327.1"/>
    <property type="molecule type" value="Genomic_DNA"/>
</dbReference>
<name>A0ACC3CWY9_9PEZI</name>
<accession>A0ACC3CWY9</accession>